<keyword evidence="3" id="KW-0067">ATP-binding</keyword>
<dbReference type="GeneID" id="112492268"/>
<sequence length="142" mass="16449">MLFHETRVKARADRLKYRLRKEEKFLVVLDDVWKKLDLVDVGIAFEDDQKGCMILSTSRFQDVLGNHMSLQKNFPVELLSKDEAWDWFSKIVEDDSTMNSETQLLANQIAEECGCLPTAILTVERALKNKSLSSWKDALRQL</sequence>
<evidence type="ECO:0000256" key="1">
    <source>
        <dbReference type="ARBA" id="ARBA00022741"/>
    </source>
</evidence>
<dbReference type="KEGG" id="zju:112492268"/>
<evidence type="ECO:0000259" key="4">
    <source>
        <dbReference type="Pfam" id="PF00931"/>
    </source>
</evidence>
<dbReference type="InterPro" id="IPR042197">
    <property type="entry name" value="Apaf_helical"/>
</dbReference>
<proteinExistence type="predicted"/>
<evidence type="ECO:0000256" key="2">
    <source>
        <dbReference type="ARBA" id="ARBA00022821"/>
    </source>
</evidence>
<keyword evidence="5" id="KW-1185">Reference proteome</keyword>
<reference evidence="6" key="1">
    <citation type="submission" date="2025-08" db="UniProtKB">
        <authorList>
            <consortium name="RefSeq"/>
        </authorList>
    </citation>
    <scope>IDENTIFICATION</scope>
    <source>
        <tissue evidence="6">Seedling</tissue>
    </source>
</reference>
<dbReference type="InParanoid" id="A0A6P6GAL7"/>
<dbReference type="PANTHER" id="PTHR33463:SF198">
    <property type="entry name" value="RPP4C3"/>
    <property type="match status" value="1"/>
</dbReference>
<dbReference type="InterPro" id="IPR002182">
    <property type="entry name" value="NB-ARC"/>
</dbReference>
<organism evidence="5 6">
    <name type="scientific">Ziziphus jujuba</name>
    <name type="common">Chinese jujube</name>
    <name type="synonym">Ziziphus sativa</name>
    <dbReference type="NCBI Taxonomy" id="326968"/>
    <lineage>
        <taxon>Eukaryota</taxon>
        <taxon>Viridiplantae</taxon>
        <taxon>Streptophyta</taxon>
        <taxon>Embryophyta</taxon>
        <taxon>Tracheophyta</taxon>
        <taxon>Spermatophyta</taxon>
        <taxon>Magnoliopsida</taxon>
        <taxon>eudicotyledons</taxon>
        <taxon>Gunneridae</taxon>
        <taxon>Pentapetalae</taxon>
        <taxon>rosids</taxon>
        <taxon>fabids</taxon>
        <taxon>Rosales</taxon>
        <taxon>Rhamnaceae</taxon>
        <taxon>Paliureae</taxon>
        <taxon>Ziziphus</taxon>
    </lineage>
</organism>
<gene>
    <name evidence="6" type="primary">LOC112492268</name>
</gene>
<dbReference type="RefSeq" id="XP_024931189.1">
    <property type="nucleotide sequence ID" value="XM_025075421.1"/>
</dbReference>
<accession>A0A6P6GAL7</accession>
<evidence type="ECO:0000313" key="6">
    <source>
        <dbReference type="RefSeq" id="XP_024931189.1"/>
    </source>
</evidence>
<dbReference type="GO" id="GO:0043531">
    <property type="term" value="F:ADP binding"/>
    <property type="evidence" value="ECO:0007669"/>
    <property type="project" value="InterPro"/>
</dbReference>
<dbReference type="PANTHER" id="PTHR33463">
    <property type="entry name" value="NB-ARC DOMAIN-CONTAINING PROTEIN-RELATED"/>
    <property type="match status" value="1"/>
</dbReference>
<protein>
    <submittedName>
        <fullName evidence="6">Disease resistance protein At4g27190-like</fullName>
    </submittedName>
</protein>
<evidence type="ECO:0000313" key="5">
    <source>
        <dbReference type="Proteomes" id="UP001652623"/>
    </source>
</evidence>
<evidence type="ECO:0000256" key="3">
    <source>
        <dbReference type="ARBA" id="ARBA00022840"/>
    </source>
</evidence>
<keyword evidence="2" id="KW-0611">Plant defense</keyword>
<dbReference type="InterPro" id="IPR050905">
    <property type="entry name" value="Plant_NBS-LRR"/>
</dbReference>
<dbReference type="Gene3D" id="1.10.8.430">
    <property type="entry name" value="Helical domain of apoptotic protease-activating factors"/>
    <property type="match status" value="1"/>
</dbReference>
<dbReference type="InterPro" id="IPR027417">
    <property type="entry name" value="P-loop_NTPase"/>
</dbReference>
<dbReference type="GO" id="GO:0006952">
    <property type="term" value="P:defense response"/>
    <property type="evidence" value="ECO:0007669"/>
    <property type="project" value="UniProtKB-KW"/>
</dbReference>
<feature type="domain" description="NB-ARC" evidence="4">
    <location>
        <begin position="10"/>
        <end position="94"/>
    </location>
</feature>
<name>A0A6P6GAL7_ZIZJJ</name>
<dbReference type="Proteomes" id="UP001652623">
    <property type="component" value="Chromosome 3"/>
</dbReference>
<dbReference type="GO" id="GO:0005524">
    <property type="term" value="F:ATP binding"/>
    <property type="evidence" value="ECO:0007669"/>
    <property type="project" value="UniProtKB-KW"/>
</dbReference>
<dbReference type="SUPFAM" id="SSF52540">
    <property type="entry name" value="P-loop containing nucleoside triphosphate hydrolases"/>
    <property type="match status" value="1"/>
</dbReference>
<dbReference type="Pfam" id="PF00931">
    <property type="entry name" value="NB-ARC"/>
    <property type="match status" value="1"/>
</dbReference>
<dbReference type="Gene3D" id="3.40.50.300">
    <property type="entry name" value="P-loop containing nucleotide triphosphate hydrolases"/>
    <property type="match status" value="1"/>
</dbReference>
<keyword evidence="1" id="KW-0547">Nucleotide-binding</keyword>
<dbReference type="AlphaFoldDB" id="A0A6P6GAL7"/>